<gene>
    <name evidence="1" type="ORF">F511_07188</name>
</gene>
<dbReference type="AlphaFoldDB" id="A0A2Z7APD9"/>
<keyword evidence="2" id="KW-1185">Reference proteome</keyword>
<dbReference type="EMBL" id="KV013391">
    <property type="protein sequence ID" value="KZV23711.1"/>
    <property type="molecule type" value="Genomic_DNA"/>
</dbReference>
<organism evidence="1 2">
    <name type="scientific">Dorcoceras hygrometricum</name>
    <dbReference type="NCBI Taxonomy" id="472368"/>
    <lineage>
        <taxon>Eukaryota</taxon>
        <taxon>Viridiplantae</taxon>
        <taxon>Streptophyta</taxon>
        <taxon>Embryophyta</taxon>
        <taxon>Tracheophyta</taxon>
        <taxon>Spermatophyta</taxon>
        <taxon>Magnoliopsida</taxon>
        <taxon>eudicotyledons</taxon>
        <taxon>Gunneridae</taxon>
        <taxon>Pentapetalae</taxon>
        <taxon>asterids</taxon>
        <taxon>lamiids</taxon>
        <taxon>Lamiales</taxon>
        <taxon>Gesneriaceae</taxon>
        <taxon>Didymocarpoideae</taxon>
        <taxon>Trichosporeae</taxon>
        <taxon>Loxocarpinae</taxon>
        <taxon>Dorcoceras</taxon>
    </lineage>
</organism>
<protein>
    <submittedName>
        <fullName evidence="1">Uncharacterized protein</fullName>
    </submittedName>
</protein>
<accession>A0A2Z7APD9</accession>
<sequence length="57" mass="6399">MGKGIDQLKLHSVQPGYLKILQMVDGETKIVSPKNINSPRPSRCDYCPVWPPCCRSI</sequence>
<evidence type="ECO:0000313" key="1">
    <source>
        <dbReference type="EMBL" id="KZV23711.1"/>
    </source>
</evidence>
<dbReference type="Proteomes" id="UP000250235">
    <property type="component" value="Unassembled WGS sequence"/>
</dbReference>
<proteinExistence type="predicted"/>
<evidence type="ECO:0000313" key="2">
    <source>
        <dbReference type="Proteomes" id="UP000250235"/>
    </source>
</evidence>
<reference evidence="1 2" key="1">
    <citation type="journal article" date="2015" name="Proc. Natl. Acad. Sci. U.S.A.">
        <title>The resurrection genome of Boea hygrometrica: A blueprint for survival of dehydration.</title>
        <authorList>
            <person name="Xiao L."/>
            <person name="Yang G."/>
            <person name="Zhang L."/>
            <person name="Yang X."/>
            <person name="Zhao S."/>
            <person name="Ji Z."/>
            <person name="Zhou Q."/>
            <person name="Hu M."/>
            <person name="Wang Y."/>
            <person name="Chen M."/>
            <person name="Xu Y."/>
            <person name="Jin H."/>
            <person name="Xiao X."/>
            <person name="Hu G."/>
            <person name="Bao F."/>
            <person name="Hu Y."/>
            <person name="Wan P."/>
            <person name="Li L."/>
            <person name="Deng X."/>
            <person name="Kuang T."/>
            <person name="Xiang C."/>
            <person name="Zhu J.K."/>
            <person name="Oliver M.J."/>
            <person name="He Y."/>
        </authorList>
    </citation>
    <scope>NUCLEOTIDE SEQUENCE [LARGE SCALE GENOMIC DNA]</scope>
    <source>
        <strain evidence="2">cv. XS01</strain>
    </source>
</reference>
<name>A0A2Z7APD9_9LAMI</name>